<evidence type="ECO:0000256" key="1">
    <source>
        <dbReference type="SAM" id="MobiDB-lite"/>
    </source>
</evidence>
<reference evidence="2 3" key="1">
    <citation type="journal article" date="2021" name="BMC Genomics">
        <title>Telomere-to-telomere genome assembly of asparaginase-producing Trichoderma simmonsii.</title>
        <authorList>
            <person name="Chung D."/>
            <person name="Kwon Y.M."/>
            <person name="Yang Y."/>
        </authorList>
    </citation>
    <scope>NUCLEOTIDE SEQUENCE [LARGE SCALE GENOMIC DNA]</scope>
    <source>
        <strain evidence="2 3">GH-Sj1</strain>
    </source>
</reference>
<feature type="compositionally biased region" description="Polar residues" evidence="1">
    <location>
        <begin position="99"/>
        <end position="128"/>
    </location>
</feature>
<dbReference type="AlphaFoldDB" id="A0A8G0P9W5"/>
<protein>
    <submittedName>
        <fullName evidence="2">Uncharacterized protein</fullName>
    </submittedName>
</protein>
<accession>A0A8G0P9W5</accession>
<keyword evidence="3" id="KW-1185">Reference proteome</keyword>
<feature type="compositionally biased region" description="Low complexity" evidence="1">
    <location>
        <begin position="71"/>
        <end position="82"/>
    </location>
</feature>
<sequence length="145" mass="15761">MNTSQSILENTARVSSAGNSRLETYGQIVSRTPRKQQQMLAKVVPESQSETHRDDGIQSVSRSTGKTEQYTATELPTSSATPTPTPHRYGLRARRASRGSFSTPSRCRRTAPQQHAQHLSTPTKTSGSGAAAIRTGSPLSYHIDH</sequence>
<feature type="compositionally biased region" description="Polar residues" evidence="1">
    <location>
        <begin position="58"/>
        <end position="70"/>
    </location>
</feature>
<dbReference type="Proteomes" id="UP000826661">
    <property type="component" value="Chromosome I"/>
</dbReference>
<feature type="region of interest" description="Disordered" evidence="1">
    <location>
        <begin position="32"/>
        <end position="145"/>
    </location>
</feature>
<dbReference type="EMBL" id="CP075864">
    <property type="protein sequence ID" value="QYS93466.1"/>
    <property type="molecule type" value="Genomic_DNA"/>
</dbReference>
<organism evidence="2 3">
    <name type="scientific">Trichoderma simmonsii</name>
    <dbReference type="NCBI Taxonomy" id="1491479"/>
    <lineage>
        <taxon>Eukaryota</taxon>
        <taxon>Fungi</taxon>
        <taxon>Dikarya</taxon>
        <taxon>Ascomycota</taxon>
        <taxon>Pezizomycotina</taxon>
        <taxon>Sordariomycetes</taxon>
        <taxon>Hypocreomycetidae</taxon>
        <taxon>Hypocreales</taxon>
        <taxon>Hypocreaceae</taxon>
        <taxon>Trichoderma</taxon>
    </lineage>
</organism>
<evidence type="ECO:0000313" key="2">
    <source>
        <dbReference type="EMBL" id="QYS93466.1"/>
    </source>
</evidence>
<gene>
    <name evidence="2" type="ORF">H0G86_000841</name>
</gene>
<proteinExistence type="predicted"/>
<name>A0A8G0P9W5_9HYPO</name>
<evidence type="ECO:0000313" key="3">
    <source>
        <dbReference type="Proteomes" id="UP000826661"/>
    </source>
</evidence>